<dbReference type="CDD" id="cd10027">
    <property type="entry name" value="UDG-F1-like"/>
    <property type="match status" value="1"/>
</dbReference>
<evidence type="ECO:0000256" key="4">
    <source>
        <dbReference type="ARBA" id="ARBA00023204"/>
    </source>
</evidence>
<sequence length="284" mass="31575">MKTITDFFAPISKRQAPASNEEQSENKRPKVLSSPKDTVELLSGATQSSFDLFEHLYEPSWKEVLATKRHASLAAFLHKERLSQKIYPSPEDTFTALNSTSRHTTRVVIVGQDPYHQPGQAHGLSFSVRKGVRPPPSLVNIYKELIQDPGVPNFTTMPSHGYLLRWAEQGVLLLNTVMTVRHGDPNSHKNKGWEDVTDAILRACPEKVVFLLWGKPAQAKAERFTKAGSTVISTSHPSPLGAAKTNSPFLKSCCFSRCNDALIKMGFDPIDWNVDGPLPKRTDD</sequence>
<comment type="function">
    <text evidence="5 7">Excises uracil residues from the DNA which can arise as a result of misincorporation of dUMP residues by DNA polymerase or due to deamination of cytosine.</text>
</comment>
<dbReference type="NCBIfam" id="NF003589">
    <property type="entry name" value="PRK05254.1-2"/>
    <property type="match status" value="1"/>
</dbReference>
<dbReference type="PANTHER" id="PTHR11264:SF0">
    <property type="entry name" value="URACIL-DNA GLYCOSYLASE"/>
    <property type="match status" value="1"/>
</dbReference>
<evidence type="ECO:0000256" key="1">
    <source>
        <dbReference type="ARBA" id="ARBA00008184"/>
    </source>
</evidence>
<evidence type="ECO:0000256" key="5">
    <source>
        <dbReference type="HAMAP-Rule" id="MF_03166"/>
    </source>
</evidence>
<dbReference type="SUPFAM" id="SSF52141">
    <property type="entry name" value="Uracil-DNA glycosylase-like"/>
    <property type="match status" value="1"/>
</dbReference>
<keyword evidence="11" id="KW-1185">Reference proteome</keyword>
<dbReference type="GO" id="GO:0005634">
    <property type="term" value="C:nucleus"/>
    <property type="evidence" value="ECO:0007669"/>
    <property type="project" value="UniProtKB-SubCell"/>
</dbReference>
<evidence type="ECO:0000256" key="3">
    <source>
        <dbReference type="ARBA" id="ARBA00022801"/>
    </source>
</evidence>
<feature type="domain" description="Uracil-DNA glycosylase-like" evidence="9">
    <location>
        <begin position="98"/>
        <end position="262"/>
    </location>
</feature>
<dbReference type="EMBL" id="BDSP01000198">
    <property type="protein sequence ID" value="GAX23202.1"/>
    <property type="molecule type" value="Genomic_DNA"/>
</dbReference>
<dbReference type="OrthoDB" id="10031947at2759"/>
<dbReference type="InterPro" id="IPR002043">
    <property type="entry name" value="UDG_fam1"/>
</dbReference>
<gene>
    <name evidence="10" type="ORF">FisN_39Hh002</name>
</gene>
<evidence type="ECO:0000256" key="2">
    <source>
        <dbReference type="ARBA" id="ARBA00022763"/>
    </source>
</evidence>
<keyword evidence="5" id="KW-0539">Nucleus</keyword>
<dbReference type="GO" id="GO:0004844">
    <property type="term" value="F:uracil DNA N-glycosylase activity"/>
    <property type="evidence" value="ECO:0007669"/>
    <property type="project" value="UniProtKB-UniRule"/>
</dbReference>
<evidence type="ECO:0000313" key="11">
    <source>
        <dbReference type="Proteomes" id="UP000198406"/>
    </source>
</evidence>
<dbReference type="NCBIfam" id="NF003592">
    <property type="entry name" value="PRK05254.1-5"/>
    <property type="match status" value="1"/>
</dbReference>
<feature type="active site" description="Proton acceptor" evidence="5 6">
    <location>
        <position position="113"/>
    </location>
</feature>
<accession>A0A1Z5KAL3</accession>
<dbReference type="InterPro" id="IPR005122">
    <property type="entry name" value="Uracil-DNA_glycosylase-like"/>
</dbReference>
<comment type="caution">
    <text evidence="10">The sequence shown here is derived from an EMBL/GenBank/DDBJ whole genome shotgun (WGS) entry which is preliminary data.</text>
</comment>
<dbReference type="InterPro" id="IPR036895">
    <property type="entry name" value="Uracil-DNA_glycosylase-like_sf"/>
</dbReference>
<dbReference type="Proteomes" id="UP000198406">
    <property type="component" value="Unassembled WGS sequence"/>
</dbReference>
<proteinExistence type="inferred from homology"/>
<dbReference type="Gene3D" id="3.40.470.10">
    <property type="entry name" value="Uracil-DNA glycosylase-like domain"/>
    <property type="match status" value="1"/>
</dbReference>
<keyword evidence="3 5" id="KW-0378">Hydrolase</keyword>
<keyword evidence="4 5" id="KW-0234">DNA repair</keyword>
<dbReference type="PROSITE" id="PS00130">
    <property type="entry name" value="U_DNA_GLYCOSYLASE"/>
    <property type="match status" value="1"/>
</dbReference>
<dbReference type="HAMAP" id="MF_00148">
    <property type="entry name" value="UDG"/>
    <property type="match status" value="1"/>
</dbReference>
<keyword evidence="2 5" id="KW-0227">DNA damage</keyword>
<evidence type="ECO:0000256" key="7">
    <source>
        <dbReference type="RuleBase" id="RU003780"/>
    </source>
</evidence>
<dbReference type="AlphaFoldDB" id="A0A1Z5KAL3"/>
<evidence type="ECO:0000313" key="10">
    <source>
        <dbReference type="EMBL" id="GAX23202.1"/>
    </source>
</evidence>
<dbReference type="NCBIfam" id="TIGR00628">
    <property type="entry name" value="ung"/>
    <property type="match status" value="1"/>
</dbReference>
<dbReference type="SMART" id="SM00987">
    <property type="entry name" value="UreE_C"/>
    <property type="match status" value="1"/>
</dbReference>
<dbReference type="Pfam" id="PF03167">
    <property type="entry name" value="UDG"/>
    <property type="match status" value="1"/>
</dbReference>
<dbReference type="NCBIfam" id="NF003588">
    <property type="entry name" value="PRK05254.1-1"/>
    <property type="match status" value="1"/>
</dbReference>
<dbReference type="EC" id="3.2.2.27" evidence="5 7"/>
<dbReference type="PANTHER" id="PTHR11264">
    <property type="entry name" value="URACIL-DNA GLYCOSYLASE"/>
    <property type="match status" value="1"/>
</dbReference>
<comment type="similarity">
    <text evidence="1 5 7">Belongs to the uracil-DNA glycosylase (UDG) superfamily. UNG family.</text>
</comment>
<dbReference type="SMART" id="SM00986">
    <property type="entry name" value="UDG"/>
    <property type="match status" value="1"/>
</dbReference>
<name>A0A1Z5KAL3_FISSO</name>
<dbReference type="FunCoup" id="A0A1Z5KAL3">
    <property type="interactions" value="206"/>
</dbReference>
<evidence type="ECO:0000256" key="8">
    <source>
        <dbReference type="SAM" id="MobiDB-lite"/>
    </source>
</evidence>
<feature type="region of interest" description="Disordered" evidence="8">
    <location>
        <begin position="1"/>
        <end position="35"/>
    </location>
</feature>
<organism evidence="10 11">
    <name type="scientific">Fistulifera solaris</name>
    <name type="common">Oleaginous diatom</name>
    <dbReference type="NCBI Taxonomy" id="1519565"/>
    <lineage>
        <taxon>Eukaryota</taxon>
        <taxon>Sar</taxon>
        <taxon>Stramenopiles</taxon>
        <taxon>Ochrophyta</taxon>
        <taxon>Bacillariophyta</taxon>
        <taxon>Bacillariophyceae</taxon>
        <taxon>Bacillariophycidae</taxon>
        <taxon>Naviculales</taxon>
        <taxon>Naviculaceae</taxon>
        <taxon>Fistulifera</taxon>
    </lineage>
</organism>
<protein>
    <recommendedName>
        <fullName evidence="5 7">Uracil-DNA glycosylase</fullName>
        <shortName evidence="5">UDG</shortName>
        <ecNumber evidence="5 7">3.2.2.27</ecNumber>
    </recommendedName>
</protein>
<dbReference type="GO" id="GO:0005739">
    <property type="term" value="C:mitochondrion"/>
    <property type="evidence" value="ECO:0007669"/>
    <property type="project" value="UniProtKB-SubCell"/>
</dbReference>
<dbReference type="GO" id="GO:0097510">
    <property type="term" value="P:base-excision repair, AP site formation via deaminated base removal"/>
    <property type="evidence" value="ECO:0007669"/>
    <property type="project" value="TreeGrafter"/>
</dbReference>
<keyword evidence="5" id="KW-0496">Mitochondrion</keyword>
<comment type="subcellular location">
    <subcellularLocation>
        <location evidence="5">Mitochondrion</location>
    </subcellularLocation>
    <subcellularLocation>
        <location evidence="5">Nucleus</location>
    </subcellularLocation>
</comment>
<dbReference type="InterPro" id="IPR018085">
    <property type="entry name" value="Ura-DNA_Glyclase_AS"/>
</dbReference>
<evidence type="ECO:0000259" key="9">
    <source>
        <dbReference type="SMART" id="SM00986"/>
    </source>
</evidence>
<reference evidence="10 11" key="1">
    <citation type="journal article" date="2015" name="Plant Cell">
        <title>Oil accumulation by the oleaginous diatom Fistulifera solaris as revealed by the genome and transcriptome.</title>
        <authorList>
            <person name="Tanaka T."/>
            <person name="Maeda Y."/>
            <person name="Veluchamy A."/>
            <person name="Tanaka M."/>
            <person name="Abida H."/>
            <person name="Marechal E."/>
            <person name="Bowler C."/>
            <person name="Muto M."/>
            <person name="Sunaga Y."/>
            <person name="Tanaka M."/>
            <person name="Yoshino T."/>
            <person name="Taniguchi T."/>
            <person name="Fukuda Y."/>
            <person name="Nemoto M."/>
            <person name="Matsumoto M."/>
            <person name="Wong P.S."/>
            <person name="Aburatani S."/>
            <person name="Fujibuchi W."/>
        </authorList>
    </citation>
    <scope>NUCLEOTIDE SEQUENCE [LARGE SCALE GENOMIC DNA]</scope>
    <source>
        <strain evidence="10 11">JPCC DA0580</strain>
    </source>
</reference>
<dbReference type="InParanoid" id="A0A1Z5KAL3"/>
<evidence type="ECO:0000256" key="6">
    <source>
        <dbReference type="PROSITE-ProRule" id="PRU10072"/>
    </source>
</evidence>
<comment type="catalytic activity">
    <reaction evidence="5 7">
        <text>Hydrolyzes single-stranded DNA or mismatched double-stranded DNA and polynucleotides, releasing free uracil.</text>
        <dbReference type="EC" id="3.2.2.27"/>
    </reaction>
</comment>